<dbReference type="EMBL" id="JAAHFQ010000910">
    <property type="protein sequence ID" value="NER31712.1"/>
    <property type="molecule type" value="Genomic_DNA"/>
</dbReference>
<evidence type="ECO:0000313" key="2">
    <source>
        <dbReference type="EMBL" id="NER31712.1"/>
    </source>
</evidence>
<evidence type="ECO:0000256" key="1">
    <source>
        <dbReference type="SAM" id="MobiDB-lite"/>
    </source>
</evidence>
<protein>
    <submittedName>
        <fullName evidence="2">Uncharacterized protein</fullName>
    </submittedName>
</protein>
<reference evidence="2" key="1">
    <citation type="submission" date="2019-11" db="EMBL/GenBank/DDBJ databases">
        <title>Genomic insights into an expanded diversity of filamentous marine cyanobacteria reveals the extraordinary biosynthetic potential of Moorea and Okeania.</title>
        <authorList>
            <person name="Ferreira Leao T."/>
            <person name="Wang M."/>
            <person name="Moss N."/>
            <person name="Da Silva R."/>
            <person name="Sanders J."/>
            <person name="Nurk S."/>
            <person name="Gurevich A."/>
            <person name="Humphrey G."/>
            <person name="Reher R."/>
            <person name="Zhu Q."/>
            <person name="Belda-Ferre P."/>
            <person name="Glukhov E."/>
            <person name="Rex R."/>
            <person name="Dorrestein P.C."/>
            <person name="Knight R."/>
            <person name="Pevzner P."/>
            <person name="Gerwick W.H."/>
            <person name="Gerwick L."/>
        </authorList>
    </citation>
    <scope>NUCLEOTIDE SEQUENCE</scope>
    <source>
        <strain evidence="2">SIO1C4</strain>
    </source>
</reference>
<accession>A0A6B3NMX1</accession>
<proteinExistence type="predicted"/>
<feature type="region of interest" description="Disordered" evidence="1">
    <location>
        <begin position="1"/>
        <end position="72"/>
    </location>
</feature>
<feature type="compositionally biased region" description="Polar residues" evidence="1">
    <location>
        <begin position="60"/>
        <end position="72"/>
    </location>
</feature>
<dbReference type="AlphaFoldDB" id="A0A6B3NMX1"/>
<organism evidence="2">
    <name type="scientific">Symploca sp. SIO1C4</name>
    <dbReference type="NCBI Taxonomy" id="2607765"/>
    <lineage>
        <taxon>Bacteria</taxon>
        <taxon>Bacillati</taxon>
        <taxon>Cyanobacteriota</taxon>
        <taxon>Cyanophyceae</taxon>
        <taxon>Coleofasciculales</taxon>
        <taxon>Coleofasciculaceae</taxon>
        <taxon>Symploca</taxon>
    </lineage>
</organism>
<comment type="caution">
    <text evidence="2">The sequence shown here is derived from an EMBL/GenBank/DDBJ whole genome shotgun (WGS) entry which is preliminary data.</text>
</comment>
<feature type="compositionally biased region" description="Basic and acidic residues" evidence="1">
    <location>
        <begin position="30"/>
        <end position="50"/>
    </location>
</feature>
<name>A0A6B3NMX1_9CYAN</name>
<sequence length="72" mass="7907">MGSNQGTQKVKECKHNPGDVWNDGCCGQDAEAKSRSEELIEHLEEQDSKNGKIVPKTKMTHTPSEQNGVPTL</sequence>
<gene>
    <name evidence="2" type="ORF">F6J89_29895</name>
</gene>